<dbReference type="Proteomes" id="UP000006727">
    <property type="component" value="Chromosome 14"/>
</dbReference>
<evidence type="ECO:0000313" key="1">
    <source>
        <dbReference type="EnsemblPlants" id="Pp3c14_23940V3.2"/>
    </source>
</evidence>
<evidence type="ECO:0000313" key="2">
    <source>
        <dbReference type="Proteomes" id="UP000006727"/>
    </source>
</evidence>
<accession>A0A7I4AX59</accession>
<reference evidence="1 2" key="2">
    <citation type="journal article" date="2018" name="Plant J.">
        <title>The Physcomitrella patens chromosome-scale assembly reveals moss genome structure and evolution.</title>
        <authorList>
            <person name="Lang D."/>
            <person name="Ullrich K.K."/>
            <person name="Murat F."/>
            <person name="Fuchs J."/>
            <person name="Jenkins J."/>
            <person name="Haas F.B."/>
            <person name="Piednoel M."/>
            <person name="Gundlach H."/>
            <person name="Van Bel M."/>
            <person name="Meyberg R."/>
            <person name="Vives C."/>
            <person name="Morata J."/>
            <person name="Symeonidi A."/>
            <person name="Hiss M."/>
            <person name="Muchero W."/>
            <person name="Kamisugi Y."/>
            <person name="Saleh O."/>
            <person name="Blanc G."/>
            <person name="Decker E.L."/>
            <person name="van Gessel N."/>
            <person name="Grimwood J."/>
            <person name="Hayes R.D."/>
            <person name="Graham S.W."/>
            <person name="Gunter L.E."/>
            <person name="McDaniel S.F."/>
            <person name="Hoernstein S.N.W."/>
            <person name="Larsson A."/>
            <person name="Li F.W."/>
            <person name="Perroud P.F."/>
            <person name="Phillips J."/>
            <person name="Ranjan P."/>
            <person name="Rokshar D.S."/>
            <person name="Rothfels C.J."/>
            <person name="Schneider L."/>
            <person name="Shu S."/>
            <person name="Stevenson D.W."/>
            <person name="Thummler F."/>
            <person name="Tillich M."/>
            <person name="Villarreal Aguilar J.C."/>
            <person name="Widiez T."/>
            <person name="Wong G.K."/>
            <person name="Wymore A."/>
            <person name="Zhang Y."/>
            <person name="Zimmer A.D."/>
            <person name="Quatrano R.S."/>
            <person name="Mayer K.F.X."/>
            <person name="Goodstein D."/>
            <person name="Casacuberta J.M."/>
            <person name="Vandepoele K."/>
            <person name="Reski R."/>
            <person name="Cuming A.C."/>
            <person name="Tuskan G.A."/>
            <person name="Maumus F."/>
            <person name="Salse J."/>
            <person name="Schmutz J."/>
            <person name="Rensing S.A."/>
        </authorList>
    </citation>
    <scope>NUCLEOTIDE SEQUENCE [LARGE SCALE GENOMIC DNA]</scope>
    <source>
        <strain evidence="1 2">cv. Gransden 2004</strain>
    </source>
</reference>
<dbReference type="EnsemblPlants" id="Pp3c14_23940V3.2">
    <property type="protein sequence ID" value="Pp3c14_23940V3.2"/>
    <property type="gene ID" value="Pp3c14_23940"/>
</dbReference>
<proteinExistence type="predicted"/>
<organism evidence="1 2">
    <name type="scientific">Physcomitrium patens</name>
    <name type="common">Spreading-leaved earth moss</name>
    <name type="synonym">Physcomitrella patens</name>
    <dbReference type="NCBI Taxonomy" id="3218"/>
    <lineage>
        <taxon>Eukaryota</taxon>
        <taxon>Viridiplantae</taxon>
        <taxon>Streptophyta</taxon>
        <taxon>Embryophyta</taxon>
        <taxon>Bryophyta</taxon>
        <taxon>Bryophytina</taxon>
        <taxon>Bryopsida</taxon>
        <taxon>Funariidae</taxon>
        <taxon>Funariales</taxon>
        <taxon>Funariaceae</taxon>
        <taxon>Physcomitrium</taxon>
    </lineage>
</organism>
<protein>
    <submittedName>
        <fullName evidence="1">Uncharacterized protein</fullName>
    </submittedName>
</protein>
<sequence length="150" mass="16073">MIQPSTEPNSKIEVISVAHSSLSAMPKCFLSFVQKQNTIHETGSSINMSAGAVGLEMVLNSAGSVASIQCLQGRQFPMAIFMSIVPDADANTHINTDAGVIPRACADSPYCARAQPPIVIQVLGSRMKNLDDIKHFRNSEAQKTFLGIIV</sequence>
<reference evidence="1" key="3">
    <citation type="submission" date="2020-12" db="UniProtKB">
        <authorList>
            <consortium name="EnsemblPlants"/>
        </authorList>
    </citation>
    <scope>IDENTIFICATION</scope>
</reference>
<dbReference type="EMBL" id="ABEU02000014">
    <property type="status" value="NOT_ANNOTATED_CDS"/>
    <property type="molecule type" value="Genomic_DNA"/>
</dbReference>
<keyword evidence="2" id="KW-1185">Reference proteome</keyword>
<name>A0A7I4AX59_PHYPA</name>
<dbReference type="AlphaFoldDB" id="A0A7I4AX59"/>
<reference evidence="1 2" key="1">
    <citation type="journal article" date="2008" name="Science">
        <title>The Physcomitrella genome reveals evolutionary insights into the conquest of land by plants.</title>
        <authorList>
            <person name="Rensing S."/>
            <person name="Lang D."/>
            <person name="Zimmer A."/>
            <person name="Terry A."/>
            <person name="Salamov A."/>
            <person name="Shapiro H."/>
            <person name="Nishiyama T."/>
            <person name="Perroud P.-F."/>
            <person name="Lindquist E."/>
            <person name="Kamisugi Y."/>
            <person name="Tanahashi T."/>
            <person name="Sakakibara K."/>
            <person name="Fujita T."/>
            <person name="Oishi K."/>
            <person name="Shin-I T."/>
            <person name="Kuroki Y."/>
            <person name="Toyoda A."/>
            <person name="Suzuki Y."/>
            <person name="Hashimoto A."/>
            <person name="Yamaguchi K."/>
            <person name="Sugano A."/>
            <person name="Kohara Y."/>
            <person name="Fujiyama A."/>
            <person name="Anterola A."/>
            <person name="Aoki S."/>
            <person name="Ashton N."/>
            <person name="Barbazuk W.B."/>
            <person name="Barker E."/>
            <person name="Bennetzen J."/>
            <person name="Bezanilla M."/>
            <person name="Blankenship R."/>
            <person name="Cho S.H."/>
            <person name="Dutcher S."/>
            <person name="Estelle M."/>
            <person name="Fawcett J.A."/>
            <person name="Gundlach H."/>
            <person name="Hanada K."/>
            <person name="Heyl A."/>
            <person name="Hicks K.A."/>
            <person name="Hugh J."/>
            <person name="Lohr M."/>
            <person name="Mayer K."/>
            <person name="Melkozernov A."/>
            <person name="Murata T."/>
            <person name="Nelson D."/>
            <person name="Pils B."/>
            <person name="Prigge M."/>
            <person name="Reiss B."/>
            <person name="Renner T."/>
            <person name="Rombauts S."/>
            <person name="Rushton P."/>
            <person name="Sanderfoot A."/>
            <person name="Schween G."/>
            <person name="Shiu S.-H."/>
            <person name="Stueber K."/>
            <person name="Theodoulou F.L."/>
            <person name="Tu H."/>
            <person name="Van de Peer Y."/>
            <person name="Verrier P.J."/>
            <person name="Waters E."/>
            <person name="Wood A."/>
            <person name="Yang L."/>
            <person name="Cove D."/>
            <person name="Cuming A."/>
            <person name="Hasebe M."/>
            <person name="Lucas S."/>
            <person name="Mishler D.B."/>
            <person name="Reski R."/>
            <person name="Grigoriev I."/>
            <person name="Quatrano R.S."/>
            <person name="Boore J.L."/>
        </authorList>
    </citation>
    <scope>NUCLEOTIDE SEQUENCE [LARGE SCALE GENOMIC DNA]</scope>
    <source>
        <strain evidence="1 2">cv. Gransden 2004</strain>
    </source>
</reference>
<dbReference type="Gramene" id="Pp3c14_23940V3.2">
    <property type="protein sequence ID" value="Pp3c14_23940V3.2"/>
    <property type="gene ID" value="Pp3c14_23940"/>
</dbReference>
<dbReference type="InParanoid" id="A0A7I4AX59"/>